<reference evidence="3 4" key="1">
    <citation type="submission" date="2019-07" db="EMBL/GenBank/DDBJ databases">
        <title>Draft genome for Aliikangiella sp. M105.</title>
        <authorList>
            <person name="Wang G."/>
        </authorList>
    </citation>
    <scope>NUCLEOTIDE SEQUENCE [LARGE SCALE GENOMIC DNA]</scope>
    <source>
        <strain evidence="3 4">M105</strain>
    </source>
</reference>
<evidence type="ECO:0000313" key="4">
    <source>
        <dbReference type="Proteomes" id="UP000315439"/>
    </source>
</evidence>
<name>A0A545UD64_9GAMM</name>
<dbReference type="Gene3D" id="3.40.50.300">
    <property type="entry name" value="P-loop containing nucleotide triphosphate hydrolases"/>
    <property type="match status" value="1"/>
</dbReference>
<dbReference type="Proteomes" id="UP000315439">
    <property type="component" value="Unassembled WGS sequence"/>
</dbReference>
<feature type="repeat" description="TPR" evidence="2">
    <location>
        <begin position="93"/>
        <end position="126"/>
    </location>
</feature>
<dbReference type="GO" id="GO:0008476">
    <property type="term" value="F:protein-tyrosine sulfotransferase activity"/>
    <property type="evidence" value="ECO:0007669"/>
    <property type="project" value="InterPro"/>
</dbReference>
<keyword evidence="1" id="KW-0808">Transferase</keyword>
<keyword evidence="4" id="KW-1185">Reference proteome</keyword>
<accession>A0A545UD64</accession>
<evidence type="ECO:0000256" key="2">
    <source>
        <dbReference type="PROSITE-ProRule" id="PRU00339"/>
    </source>
</evidence>
<keyword evidence="2" id="KW-0802">TPR repeat</keyword>
<dbReference type="RefSeq" id="WP_142894116.1">
    <property type="nucleotide sequence ID" value="NZ_ML660164.1"/>
</dbReference>
<comment type="caution">
    <text evidence="3">The sequence shown here is derived from an EMBL/GenBank/DDBJ whole genome shotgun (WGS) entry which is preliminary data.</text>
</comment>
<organism evidence="3 4">
    <name type="scientific">Aliikangiella coralliicola</name>
    <dbReference type="NCBI Taxonomy" id="2592383"/>
    <lineage>
        <taxon>Bacteria</taxon>
        <taxon>Pseudomonadati</taxon>
        <taxon>Pseudomonadota</taxon>
        <taxon>Gammaproteobacteria</taxon>
        <taxon>Oceanospirillales</taxon>
        <taxon>Pleioneaceae</taxon>
        <taxon>Aliikangiella</taxon>
    </lineage>
</organism>
<gene>
    <name evidence="3" type="ORF">FLL46_13260</name>
</gene>
<dbReference type="AlphaFoldDB" id="A0A545UD64"/>
<dbReference type="Gene3D" id="1.25.40.10">
    <property type="entry name" value="Tetratricopeptide repeat domain"/>
    <property type="match status" value="2"/>
</dbReference>
<dbReference type="OrthoDB" id="9815894at2"/>
<feature type="repeat" description="TPR" evidence="2">
    <location>
        <begin position="127"/>
        <end position="160"/>
    </location>
</feature>
<dbReference type="PANTHER" id="PTHR12788">
    <property type="entry name" value="PROTEIN-TYROSINE SULFOTRANSFERASE 2"/>
    <property type="match status" value="1"/>
</dbReference>
<evidence type="ECO:0008006" key="5">
    <source>
        <dbReference type="Google" id="ProtNLM"/>
    </source>
</evidence>
<dbReference type="PROSITE" id="PS50005">
    <property type="entry name" value="TPR"/>
    <property type="match status" value="2"/>
</dbReference>
<dbReference type="SMART" id="SM00028">
    <property type="entry name" value="TPR"/>
    <property type="match status" value="3"/>
</dbReference>
<dbReference type="EMBL" id="VIKS01000008">
    <property type="protein sequence ID" value="TQV87407.1"/>
    <property type="molecule type" value="Genomic_DNA"/>
</dbReference>
<sequence length="514" mass="58975">MRQKKLREAQKVSYQFTQQQPENLIGWFMLADISLQLKQYQSALESALQAEKIDGKQPQIQILKSRCYLFSGDSQSALKNAIALMDTQPELLAKDWYQLGIILHQLNAYDQSHYCLKQAVLLNPQNAHFKYSLATSYRNRGEINKAYAKLNETLAINPTDWDAYLARSLLKTATAKNNHLPQLNQQAKTNSENIAAQIKLYFSIAKEQEDCAEYEASFTSLKKANELRLQVSRYQVEHDLEAMKHLQATFDISKAAKEAGDFTNNEAIFIVGLPRTGTTLLERIMTNHPEVYSAGELYNFSNCLTRLANSKFAGKINNKLELIKKSAELDFDQLGFDYIESTRPLTGHSKYFIDKLPLNFLNIGLIQRALPNAKIIHLTRAPMAACYAMYKTYFEQAYPFSYSLEQIGQYYIAYRKLMAHWHRQNKSQLIEVNYEQLVTEPAITAKQVFEFCGLTWKPDFLQINKNESSTATASAAQVRGNIYQTSINRWRHYEKQLEGLSETLTRAGIEPTIW</sequence>
<dbReference type="PANTHER" id="PTHR12788:SF10">
    <property type="entry name" value="PROTEIN-TYROSINE SULFOTRANSFERASE"/>
    <property type="match status" value="1"/>
</dbReference>
<dbReference type="InterPro" id="IPR027417">
    <property type="entry name" value="P-loop_NTPase"/>
</dbReference>
<evidence type="ECO:0000256" key="1">
    <source>
        <dbReference type="ARBA" id="ARBA00022679"/>
    </source>
</evidence>
<dbReference type="SUPFAM" id="SSF52540">
    <property type="entry name" value="P-loop containing nucleoside triphosphate hydrolases"/>
    <property type="match status" value="1"/>
</dbReference>
<protein>
    <recommendedName>
        <fullName evidence="5">Tetratricopeptide repeat protein</fullName>
    </recommendedName>
</protein>
<dbReference type="Pfam" id="PF13181">
    <property type="entry name" value="TPR_8"/>
    <property type="match status" value="2"/>
</dbReference>
<evidence type="ECO:0000313" key="3">
    <source>
        <dbReference type="EMBL" id="TQV87407.1"/>
    </source>
</evidence>
<dbReference type="InterPro" id="IPR011990">
    <property type="entry name" value="TPR-like_helical_dom_sf"/>
</dbReference>
<dbReference type="SUPFAM" id="SSF48452">
    <property type="entry name" value="TPR-like"/>
    <property type="match status" value="1"/>
</dbReference>
<dbReference type="InterPro" id="IPR019734">
    <property type="entry name" value="TPR_rpt"/>
</dbReference>
<dbReference type="InterPro" id="IPR026634">
    <property type="entry name" value="TPST-like"/>
</dbReference>
<proteinExistence type="predicted"/>
<dbReference type="Pfam" id="PF13469">
    <property type="entry name" value="Sulfotransfer_3"/>
    <property type="match status" value="1"/>
</dbReference>